<protein>
    <submittedName>
        <fullName evidence="1">Uncharacterized protein</fullName>
    </submittedName>
</protein>
<keyword evidence="2" id="KW-1185">Reference proteome</keyword>
<accession>A0AAV0QYZ0</accession>
<organism evidence="1 2">
    <name type="scientific">Linum tenue</name>
    <dbReference type="NCBI Taxonomy" id="586396"/>
    <lineage>
        <taxon>Eukaryota</taxon>
        <taxon>Viridiplantae</taxon>
        <taxon>Streptophyta</taxon>
        <taxon>Embryophyta</taxon>
        <taxon>Tracheophyta</taxon>
        <taxon>Spermatophyta</taxon>
        <taxon>Magnoliopsida</taxon>
        <taxon>eudicotyledons</taxon>
        <taxon>Gunneridae</taxon>
        <taxon>Pentapetalae</taxon>
        <taxon>rosids</taxon>
        <taxon>fabids</taxon>
        <taxon>Malpighiales</taxon>
        <taxon>Linaceae</taxon>
        <taxon>Linum</taxon>
    </lineage>
</organism>
<evidence type="ECO:0000313" key="1">
    <source>
        <dbReference type="EMBL" id="CAI0549579.1"/>
    </source>
</evidence>
<dbReference type="Proteomes" id="UP001154282">
    <property type="component" value="Unassembled WGS sequence"/>
</dbReference>
<name>A0AAV0QYZ0_9ROSI</name>
<dbReference type="EMBL" id="CAMGYJ010000010">
    <property type="protein sequence ID" value="CAI0549579.1"/>
    <property type="molecule type" value="Genomic_DNA"/>
</dbReference>
<evidence type="ECO:0000313" key="2">
    <source>
        <dbReference type="Proteomes" id="UP001154282"/>
    </source>
</evidence>
<dbReference type="AlphaFoldDB" id="A0AAV0QYZ0"/>
<sequence length="83" mass="8911">MSNVPICNPASSSPTPFSSSLLASLSITSLNGPLPQTVNFSPKPAKTKTRMKLRSQRLNNINLSAIDPSLELEIRNALFSPVC</sequence>
<reference evidence="1" key="1">
    <citation type="submission" date="2022-08" db="EMBL/GenBank/DDBJ databases">
        <authorList>
            <person name="Gutierrez-Valencia J."/>
        </authorList>
    </citation>
    <scope>NUCLEOTIDE SEQUENCE</scope>
</reference>
<comment type="caution">
    <text evidence="1">The sequence shown here is derived from an EMBL/GenBank/DDBJ whole genome shotgun (WGS) entry which is preliminary data.</text>
</comment>
<gene>
    <name evidence="1" type="ORF">LITE_LOCUS45211</name>
</gene>
<proteinExistence type="predicted"/>